<keyword evidence="11" id="KW-0547">Nucleotide-binding</keyword>
<evidence type="ECO:0000313" key="26">
    <source>
        <dbReference type="EMBL" id="SSX20077.1"/>
    </source>
</evidence>
<comment type="similarity">
    <text evidence="4">Belongs to the glycosyltransferase 31 family. Beta3-Gal-T subfamily.</text>
</comment>
<dbReference type="GO" id="GO:0016020">
    <property type="term" value="C:membrane"/>
    <property type="evidence" value="ECO:0007669"/>
    <property type="project" value="UniProtKB-SubCell"/>
</dbReference>
<dbReference type="InterPro" id="IPR003378">
    <property type="entry name" value="Fringe-like_glycosylTrfase"/>
</dbReference>
<comment type="cofactor">
    <cofactor evidence="1">
        <name>Mn(2+)</name>
        <dbReference type="ChEBI" id="CHEBI:29035"/>
    </cofactor>
</comment>
<dbReference type="Pfam" id="PF02434">
    <property type="entry name" value="Fringe"/>
    <property type="match status" value="1"/>
</dbReference>
<evidence type="ECO:0000256" key="4">
    <source>
        <dbReference type="ARBA" id="ARBA00006462"/>
    </source>
</evidence>
<evidence type="ECO:0000256" key="7">
    <source>
        <dbReference type="ARBA" id="ARBA00022676"/>
    </source>
</evidence>
<dbReference type="FunFam" id="3.90.550.50:FF:000017">
    <property type="entry name" value="Glycoprotein-N-acetylgalactosamine 3-beta-galactosyltransferase 1"/>
    <property type="match status" value="1"/>
</dbReference>
<feature type="domain" description="Fringe-like glycosyltransferase" evidence="25">
    <location>
        <begin position="105"/>
        <end position="276"/>
    </location>
</feature>
<keyword evidence="16" id="KW-0325">Glycoprotein</keyword>
<comment type="subunit">
    <text evidence="5">Homodimer; disulfide-linked.</text>
</comment>
<evidence type="ECO:0000256" key="23">
    <source>
        <dbReference type="SAM" id="MobiDB-lite"/>
    </source>
</evidence>
<evidence type="ECO:0000256" key="6">
    <source>
        <dbReference type="ARBA" id="ARBA00012557"/>
    </source>
</evidence>
<dbReference type="VEuPathDB" id="VectorBase:CSON000463"/>
<keyword evidence="10" id="KW-0479">Metal-binding</keyword>
<evidence type="ECO:0000256" key="22">
    <source>
        <dbReference type="ARBA" id="ARBA00059245"/>
    </source>
</evidence>
<evidence type="ECO:0000256" key="3">
    <source>
        <dbReference type="ARBA" id="ARBA00004922"/>
    </source>
</evidence>
<evidence type="ECO:0000256" key="20">
    <source>
        <dbReference type="ARBA" id="ARBA00042009"/>
    </source>
</evidence>
<keyword evidence="9 24" id="KW-0812">Transmembrane</keyword>
<dbReference type="PANTHER" id="PTHR23033:SF14">
    <property type="entry name" value="GLYCOPROTEIN-N-ACETYLGALACTOSAMINE 3-BETA-GALACTOSYLTRANSFERASE 1-RELATED"/>
    <property type="match status" value="1"/>
</dbReference>
<evidence type="ECO:0000256" key="17">
    <source>
        <dbReference type="ARBA" id="ARBA00023211"/>
    </source>
</evidence>
<keyword evidence="8" id="KW-0808">Transferase</keyword>
<evidence type="ECO:0000256" key="14">
    <source>
        <dbReference type="ARBA" id="ARBA00023136"/>
    </source>
</evidence>
<dbReference type="GO" id="GO:0030145">
    <property type="term" value="F:manganese ion binding"/>
    <property type="evidence" value="ECO:0007669"/>
    <property type="project" value="UniProtKB-ARBA"/>
</dbReference>
<gene>
    <name evidence="26" type="primary">CSON000463</name>
</gene>
<evidence type="ECO:0000256" key="21">
    <source>
        <dbReference type="ARBA" id="ARBA00043065"/>
    </source>
</evidence>
<evidence type="ECO:0000256" key="13">
    <source>
        <dbReference type="ARBA" id="ARBA00022989"/>
    </source>
</evidence>
<dbReference type="PANTHER" id="PTHR23033">
    <property type="entry name" value="BETA1,3-GALACTOSYLTRANSFERASE"/>
    <property type="match status" value="1"/>
</dbReference>
<dbReference type="Gene3D" id="3.90.550.50">
    <property type="match status" value="1"/>
</dbReference>
<dbReference type="GO" id="GO:0016263">
    <property type="term" value="F:glycoprotein-N-acetylgalactosamine 3-beta-galactosyltransferase activity"/>
    <property type="evidence" value="ECO:0007669"/>
    <property type="project" value="UniProtKB-EC"/>
</dbReference>
<reference evidence="26" key="1">
    <citation type="submission" date="2018-07" db="EMBL/GenBank/DDBJ databases">
        <authorList>
            <person name="Quirk P.G."/>
            <person name="Krulwich T.A."/>
        </authorList>
    </citation>
    <scope>NUCLEOTIDE SEQUENCE</scope>
</reference>
<evidence type="ECO:0000256" key="8">
    <source>
        <dbReference type="ARBA" id="ARBA00022679"/>
    </source>
</evidence>
<keyword evidence="12" id="KW-0735">Signal-anchor</keyword>
<evidence type="ECO:0000256" key="9">
    <source>
        <dbReference type="ARBA" id="ARBA00022692"/>
    </source>
</evidence>
<keyword evidence="7" id="KW-0328">Glycosyltransferase</keyword>
<dbReference type="EC" id="2.4.1.122" evidence="6"/>
<evidence type="ECO:0000256" key="10">
    <source>
        <dbReference type="ARBA" id="ARBA00022723"/>
    </source>
</evidence>
<dbReference type="UniPathway" id="UPA00378"/>
<dbReference type="InterPro" id="IPR026050">
    <property type="entry name" value="C1GALT1/C1GALT1_chp1"/>
</dbReference>
<comment type="function">
    <text evidence="22">Glycosyltransferase that generates the core 1 O-glycan Gal-beta1-3GalNAc-alpha1-Ser/Thr (T antigen), which is a precursor for many extended O-glycans in glycoproteins.</text>
</comment>
<evidence type="ECO:0000256" key="15">
    <source>
        <dbReference type="ARBA" id="ARBA00023157"/>
    </source>
</evidence>
<evidence type="ECO:0000256" key="5">
    <source>
        <dbReference type="ARBA" id="ARBA00011748"/>
    </source>
</evidence>
<protein>
    <recommendedName>
        <fullName evidence="18">Glycoprotein-N-acetylgalactosamine 3-beta-galactosyltransferase 1</fullName>
        <ecNumber evidence="6">2.4.1.122</ecNumber>
    </recommendedName>
    <alternativeName>
        <fullName evidence="20">Core 1 O-glycan T-synthase</fullName>
    </alternativeName>
    <alternativeName>
        <fullName evidence="21">Core 1 UDP-galactose:N-acetylgalactosamine-alpha-R beta 1,3-galactosyltransferase 1</fullName>
    </alternativeName>
    <alternativeName>
        <fullName evidence="19">Core 1 beta1,3-galactosyltransferase 1</fullName>
    </alternativeName>
</protein>
<name>A0A336LUQ1_CULSO</name>
<dbReference type="AlphaFoldDB" id="A0A336LUQ1"/>
<evidence type="ECO:0000256" key="19">
    <source>
        <dbReference type="ARBA" id="ARBA00041226"/>
    </source>
</evidence>
<keyword evidence="13 24" id="KW-1133">Transmembrane helix</keyword>
<evidence type="ECO:0000256" key="24">
    <source>
        <dbReference type="SAM" id="Phobius"/>
    </source>
</evidence>
<dbReference type="OMA" id="AFHYVHE"/>
<comment type="pathway">
    <text evidence="3">Protein modification; protein glycosylation.</text>
</comment>
<keyword evidence="15" id="KW-1015">Disulfide bond</keyword>
<evidence type="ECO:0000256" key="2">
    <source>
        <dbReference type="ARBA" id="ARBA00004606"/>
    </source>
</evidence>
<proteinExistence type="inferred from homology"/>
<keyword evidence="14 24" id="KW-0472">Membrane</keyword>
<keyword evidence="17" id="KW-0464">Manganese</keyword>
<organism evidence="26">
    <name type="scientific">Culicoides sonorensis</name>
    <name type="common">Biting midge</name>
    <dbReference type="NCBI Taxonomy" id="179676"/>
    <lineage>
        <taxon>Eukaryota</taxon>
        <taxon>Metazoa</taxon>
        <taxon>Ecdysozoa</taxon>
        <taxon>Arthropoda</taxon>
        <taxon>Hexapoda</taxon>
        <taxon>Insecta</taxon>
        <taxon>Pterygota</taxon>
        <taxon>Neoptera</taxon>
        <taxon>Endopterygota</taxon>
        <taxon>Diptera</taxon>
        <taxon>Nematocera</taxon>
        <taxon>Chironomoidea</taxon>
        <taxon>Ceratopogonidae</taxon>
        <taxon>Ceratopogoninae</taxon>
        <taxon>Culicoides</taxon>
        <taxon>Monoculicoides</taxon>
    </lineage>
</organism>
<dbReference type="GO" id="GO:0000166">
    <property type="term" value="F:nucleotide binding"/>
    <property type="evidence" value="ECO:0007669"/>
    <property type="project" value="UniProtKB-KW"/>
</dbReference>
<comment type="subcellular location">
    <subcellularLocation>
        <location evidence="2">Membrane</location>
        <topology evidence="2">Single-pass type II membrane protein</topology>
    </subcellularLocation>
</comment>
<dbReference type="EMBL" id="UFQT01000107">
    <property type="protein sequence ID" value="SSX20077.1"/>
    <property type="molecule type" value="Genomic_DNA"/>
</dbReference>
<feature type="transmembrane region" description="Helical" evidence="24">
    <location>
        <begin position="20"/>
        <end position="38"/>
    </location>
</feature>
<evidence type="ECO:0000256" key="11">
    <source>
        <dbReference type="ARBA" id="ARBA00022741"/>
    </source>
</evidence>
<evidence type="ECO:0000256" key="12">
    <source>
        <dbReference type="ARBA" id="ARBA00022968"/>
    </source>
</evidence>
<evidence type="ECO:0000256" key="1">
    <source>
        <dbReference type="ARBA" id="ARBA00001936"/>
    </source>
</evidence>
<evidence type="ECO:0000259" key="25">
    <source>
        <dbReference type="Pfam" id="PF02434"/>
    </source>
</evidence>
<sequence>MGPKIIDYGTPRQPVNRRFIVTLALGIAVGFSLALLVISPPSRLVWIPDTHAGHGGPSDPHSSQDLENAVGPETDVGTHNGHEEAHLHENITLQKQLFDEVKVLCWIMTNPKNHITKAKHVLNTWGKRCNKLLIMSSQYDDQLEVVALPVQEGRNNLWAKTKEAFKYIYQHHLDEADWFLKADDDTIIIPLYSYVVVENLRHMLYPYQPSYPIYFGCRFKPYVDQGYMSGGAGYVLSKEAVIRLVEQGIPDKSKCRQDAGGAEDVEIGKCLSKVHVKAGDSRDTEGRGRFFPFIPEHHLIPGHTSKDSWYWKYIYYDAKEGIECCSDNAVSFHYVSPNLMYVLDYLVYHLRPYGIVPNPQPLPEKFTIAEMQQKFEKSEIKSVDDDEQSKPKN</sequence>
<accession>A0A336LUQ1</accession>
<evidence type="ECO:0000256" key="18">
    <source>
        <dbReference type="ARBA" id="ARBA00040898"/>
    </source>
</evidence>
<evidence type="ECO:0000256" key="16">
    <source>
        <dbReference type="ARBA" id="ARBA00023180"/>
    </source>
</evidence>
<feature type="region of interest" description="Disordered" evidence="23">
    <location>
        <begin position="49"/>
        <end position="74"/>
    </location>
</feature>